<dbReference type="PIRSF" id="PIRSF000388">
    <property type="entry name" value="Pantoate_hydroxy_MeTrfase"/>
    <property type="match status" value="1"/>
</dbReference>
<dbReference type="EC" id="2.1.2.11" evidence="5"/>
<keyword evidence="4 5" id="KW-0808">Transferase</keyword>
<comment type="subunit">
    <text evidence="2 5">Homodecamer; pentamer of dimers.</text>
</comment>
<dbReference type="CDD" id="cd06557">
    <property type="entry name" value="KPHMT-like"/>
    <property type="match status" value="1"/>
</dbReference>
<name>A0ABT8G0E9_9MICO</name>
<sequence length="267" mass="28581">MTKKVRIHHFKEMKQRGEKITMLTAYDYPTAKAFDAAGVDMLLVGDSLGDNMLGYDSTVPLTIDEMIPFARAVARAAERSFVVADLPFGTYEVSPEQAVESSIRMMKLSGAQAIKFEGGRRIARQVKAVTDAGIPFCGHLGFTPQSENALGGRRIQGRGEQGIQDLVDDALALQEAGAFAVVLEMVVAPAAEAVTKALDIPTIGIGAGSGTDGQVLVWLDMAGVGDWHPRFSRQFGQVGAEMTNAASGYVKAVKDVEFPAAEHTFDD</sequence>
<evidence type="ECO:0000256" key="2">
    <source>
        <dbReference type="ARBA" id="ARBA00011424"/>
    </source>
</evidence>
<dbReference type="InterPro" id="IPR003700">
    <property type="entry name" value="Pantoate_hydroxy_MeTrfase"/>
</dbReference>
<feature type="binding site" evidence="5">
    <location>
        <begin position="46"/>
        <end position="47"/>
    </location>
    <ligand>
        <name>3-methyl-2-oxobutanoate</name>
        <dbReference type="ChEBI" id="CHEBI:11851"/>
    </ligand>
</feature>
<dbReference type="SUPFAM" id="SSF51621">
    <property type="entry name" value="Phosphoenolpyruvate/pyruvate domain"/>
    <property type="match status" value="1"/>
</dbReference>
<dbReference type="GO" id="GO:0003864">
    <property type="term" value="F:3-methyl-2-oxobutanoate hydroxymethyltransferase activity"/>
    <property type="evidence" value="ECO:0007669"/>
    <property type="project" value="UniProtKB-EC"/>
</dbReference>
<keyword evidence="7" id="KW-1185">Reference proteome</keyword>
<reference evidence="6" key="1">
    <citation type="submission" date="2023-06" db="EMBL/GenBank/DDBJ databases">
        <title>SYSU T00b26.</title>
        <authorList>
            <person name="Gao L."/>
            <person name="Fang B.-Z."/>
            <person name="Li W.-J."/>
        </authorList>
    </citation>
    <scope>NUCLEOTIDE SEQUENCE</scope>
    <source>
        <strain evidence="6">SYSU T00b26</strain>
    </source>
</reference>
<dbReference type="RefSeq" id="WP_301127335.1">
    <property type="nucleotide sequence ID" value="NZ_JAUHPV010000003.1"/>
</dbReference>
<dbReference type="PANTHER" id="PTHR20881:SF0">
    <property type="entry name" value="3-METHYL-2-OXOBUTANOATE HYDROXYMETHYLTRANSFERASE"/>
    <property type="match status" value="1"/>
</dbReference>
<comment type="function">
    <text evidence="5">Catalyzes the reversible reaction in which hydroxymethyl group from 5,10-methylenetetrahydrofolate is transferred onto alpha-ketoisovalerate to form ketopantoate.</text>
</comment>
<evidence type="ECO:0000256" key="5">
    <source>
        <dbReference type="HAMAP-Rule" id="MF_00156"/>
    </source>
</evidence>
<keyword evidence="5" id="KW-0963">Cytoplasm</keyword>
<comment type="cofactor">
    <cofactor evidence="5">
        <name>Mg(2+)</name>
        <dbReference type="ChEBI" id="CHEBI:18420"/>
    </cofactor>
    <text evidence="5">Binds 1 Mg(2+) ion per subunit.</text>
</comment>
<dbReference type="Gene3D" id="3.20.20.60">
    <property type="entry name" value="Phosphoenolpyruvate-binding domains"/>
    <property type="match status" value="1"/>
</dbReference>
<feature type="active site" description="Proton acceptor" evidence="5">
    <location>
        <position position="184"/>
    </location>
</feature>
<keyword evidence="5" id="KW-0460">Magnesium</keyword>
<evidence type="ECO:0000256" key="3">
    <source>
        <dbReference type="ARBA" id="ARBA00022655"/>
    </source>
</evidence>
<comment type="similarity">
    <text evidence="1 5">Belongs to the PanB family.</text>
</comment>
<evidence type="ECO:0000256" key="4">
    <source>
        <dbReference type="ARBA" id="ARBA00022679"/>
    </source>
</evidence>
<dbReference type="PANTHER" id="PTHR20881">
    <property type="entry name" value="3-METHYL-2-OXOBUTANOATE HYDROXYMETHYLTRANSFERASE"/>
    <property type="match status" value="1"/>
</dbReference>
<dbReference type="NCBIfam" id="TIGR00222">
    <property type="entry name" value="panB"/>
    <property type="match status" value="1"/>
</dbReference>
<evidence type="ECO:0000256" key="1">
    <source>
        <dbReference type="ARBA" id="ARBA00008676"/>
    </source>
</evidence>
<comment type="caution">
    <text evidence="6">The sequence shown here is derived from an EMBL/GenBank/DDBJ whole genome shotgun (WGS) entry which is preliminary data.</text>
</comment>
<comment type="catalytic activity">
    <reaction evidence="5">
        <text>(6R)-5,10-methylene-5,6,7,8-tetrahydrofolate + 3-methyl-2-oxobutanoate + H2O = 2-dehydropantoate + (6S)-5,6,7,8-tetrahydrofolate</text>
        <dbReference type="Rhea" id="RHEA:11824"/>
        <dbReference type="ChEBI" id="CHEBI:11561"/>
        <dbReference type="ChEBI" id="CHEBI:11851"/>
        <dbReference type="ChEBI" id="CHEBI:15377"/>
        <dbReference type="ChEBI" id="CHEBI:15636"/>
        <dbReference type="ChEBI" id="CHEBI:57453"/>
        <dbReference type="EC" id="2.1.2.11"/>
    </reaction>
</comment>
<gene>
    <name evidence="5 6" type="primary">panB</name>
    <name evidence="6" type="ORF">QQX04_06390</name>
</gene>
<feature type="binding site" evidence="5">
    <location>
        <position position="117"/>
    </location>
    <ligand>
        <name>Mg(2+)</name>
        <dbReference type="ChEBI" id="CHEBI:18420"/>
    </ligand>
</feature>
<dbReference type="HAMAP" id="MF_00156">
    <property type="entry name" value="PanB"/>
    <property type="match status" value="1"/>
</dbReference>
<dbReference type="Pfam" id="PF02548">
    <property type="entry name" value="Pantoate_transf"/>
    <property type="match status" value="1"/>
</dbReference>
<dbReference type="InterPro" id="IPR015813">
    <property type="entry name" value="Pyrv/PenolPyrv_kinase-like_dom"/>
</dbReference>
<comment type="pathway">
    <text evidence="5">Cofactor biosynthesis; (R)-pantothenate biosynthesis; (R)-pantoate from 3-methyl-2-oxobutanoate: step 1/2.</text>
</comment>
<feature type="binding site" evidence="5">
    <location>
        <position position="85"/>
    </location>
    <ligand>
        <name>3-methyl-2-oxobutanoate</name>
        <dbReference type="ChEBI" id="CHEBI:11851"/>
    </ligand>
</feature>
<dbReference type="EMBL" id="JAUHPV010000003">
    <property type="protein sequence ID" value="MDN4472619.1"/>
    <property type="molecule type" value="Genomic_DNA"/>
</dbReference>
<evidence type="ECO:0000313" key="7">
    <source>
        <dbReference type="Proteomes" id="UP001172738"/>
    </source>
</evidence>
<feature type="binding site" evidence="5">
    <location>
        <position position="85"/>
    </location>
    <ligand>
        <name>Mg(2+)</name>
        <dbReference type="ChEBI" id="CHEBI:18420"/>
    </ligand>
</feature>
<protein>
    <recommendedName>
        <fullName evidence="5">3-methyl-2-oxobutanoate hydroxymethyltransferase</fullName>
        <ecNumber evidence="5">2.1.2.11</ecNumber>
    </recommendedName>
    <alternativeName>
        <fullName evidence="5">Ketopantoate hydroxymethyltransferase</fullName>
        <shortName evidence="5">KPHMT</shortName>
    </alternativeName>
</protein>
<dbReference type="NCBIfam" id="NF001452">
    <property type="entry name" value="PRK00311.1"/>
    <property type="match status" value="1"/>
</dbReference>
<keyword evidence="5" id="KW-0479">Metal-binding</keyword>
<dbReference type="InterPro" id="IPR040442">
    <property type="entry name" value="Pyrv_kinase-like_dom_sf"/>
</dbReference>
<feature type="binding site" evidence="5">
    <location>
        <position position="46"/>
    </location>
    <ligand>
        <name>Mg(2+)</name>
        <dbReference type="ChEBI" id="CHEBI:18420"/>
    </ligand>
</feature>
<dbReference type="Proteomes" id="UP001172738">
    <property type="component" value="Unassembled WGS sequence"/>
</dbReference>
<evidence type="ECO:0000313" key="6">
    <source>
        <dbReference type="EMBL" id="MDN4472619.1"/>
    </source>
</evidence>
<comment type="subcellular location">
    <subcellularLocation>
        <location evidence="5">Cytoplasm</location>
    </subcellularLocation>
</comment>
<feature type="binding site" evidence="5">
    <location>
        <position position="115"/>
    </location>
    <ligand>
        <name>3-methyl-2-oxobutanoate</name>
        <dbReference type="ChEBI" id="CHEBI:11851"/>
    </ligand>
</feature>
<proteinExistence type="inferred from homology"/>
<organism evidence="6 7">
    <name type="scientific">Demequina zhanjiangensis</name>
    <dbReference type="NCBI Taxonomy" id="3051659"/>
    <lineage>
        <taxon>Bacteria</taxon>
        <taxon>Bacillati</taxon>
        <taxon>Actinomycetota</taxon>
        <taxon>Actinomycetes</taxon>
        <taxon>Micrococcales</taxon>
        <taxon>Demequinaceae</taxon>
        <taxon>Demequina</taxon>
    </lineage>
</organism>
<keyword evidence="3 5" id="KW-0566">Pantothenate biosynthesis</keyword>
<accession>A0ABT8G0E9</accession>